<dbReference type="GeneID" id="55585145"/>
<organism evidence="2 3">
    <name type="scientific">Conexivisphaera calida</name>
    <dbReference type="NCBI Taxonomy" id="1874277"/>
    <lineage>
        <taxon>Archaea</taxon>
        <taxon>Nitrososphaerota</taxon>
        <taxon>Conexivisphaeria</taxon>
        <taxon>Conexivisphaerales</taxon>
        <taxon>Conexivisphaeraceae</taxon>
        <taxon>Conexivisphaera</taxon>
    </lineage>
</organism>
<reference evidence="2 3" key="1">
    <citation type="journal article" date="2019" name="ISME J.">
        <title>Isolation and characterization of a thermophilic sulfur- and iron-reducing thaumarchaeote from a terrestrial acidic hot spring.</title>
        <authorList>
            <person name="Kato S."/>
            <person name="Itoh T."/>
            <person name="Yuki M."/>
            <person name="Nagamori M."/>
            <person name="Ohnishi M."/>
            <person name="Uematsu K."/>
            <person name="Suzuki K."/>
            <person name="Takashina T."/>
            <person name="Ohkuma M."/>
        </authorList>
    </citation>
    <scope>NUCLEOTIDE SEQUENCE [LARGE SCALE GENOMIC DNA]</scope>
    <source>
        <strain evidence="2 3">NAS-02</strain>
    </source>
</reference>
<sequence length="194" mass="21147">MTPDSSPLAVYVAKGTRYSFRLADRRDSDAIVKFYSSMDPETLFMRFLSAYRNFEGHVHGIFPPENPLGFVLIGEIEGVMVAEGESFMDGRRCAELAPVVHPSHRKKGLGSVTTALMVVEAVRRGAICIEVFYHMENTPMARIAKSLGMKLSVVEEVMHGVVGAEEGAARAMEILRNRGVELAVGVSETASSAP</sequence>
<gene>
    <name evidence="2" type="ORF">NAS2_1331</name>
</gene>
<dbReference type="AlphaFoldDB" id="A0A4P2VDN1"/>
<dbReference type="PROSITE" id="PS51186">
    <property type="entry name" value="GNAT"/>
    <property type="match status" value="1"/>
</dbReference>
<dbReference type="RefSeq" id="WP_174448928.1">
    <property type="nucleotide sequence ID" value="NZ_AP018732.1"/>
</dbReference>
<dbReference type="Gene3D" id="3.40.630.30">
    <property type="match status" value="1"/>
</dbReference>
<dbReference type="SUPFAM" id="SSF55729">
    <property type="entry name" value="Acyl-CoA N-acyltransferases (Nat)"/>
    <property type="match status" value="1"/>
</dbReference>
<evidence type="ECO:0000313" key="2">
    <source>
        <dbReference type="EMBL" id="BBE42719.1"/>
    </source>
</evidence>
<dbReference type="KEGG" id="ccai:NAS2_1331"/>
<dbReference type="Proteomes" id="UP000509448">
    <property type="component" value="Chromosome"/>
</dbReference>
<dbReference type="OrthoDB" id="43754at2157"/>
<proteinExistence type="predicted"/>
<evidence type="ECO:0000313" key="3">
    <source>
        <dbReference type="Proteomes" id="UP000509448"/>
    </source>
</evidence>
<dbReference type="InterPro" id="IPR016181">
    <property type="entry name" value="Acyl_CoA_acyltransferase"/>
</dbReference>
<accession>A0A4P2VDN1</accession>
<feature type="domain" description="N-acetyltransferase" evidence="1">
    <location>
        <begin position="18"/>
        <end position="177"/>
    </location>
</feature>
<keyword evidence="3" id="KW-1185">Reference proteome</keyword>
<name>A0A4P2VDN1_9ARCH</name>
<dbReference type="GO" id="GO:0016747">
    <property type="term" value="F:acyltransferase activity, transferring groups other than amino-acyl groups"/>
    <property type="evidence" value="ECO:0007669"/>
    <property type="project" value="InterPro"/>
</dbReference>
<dbReference type="Pfam" id="PF00583">
    <property type="entry name" value="Acetyltransf_1"/>
    <property type="match status" value="1"/>
</dbReference>
<protein>
    <recommendedName>
        <fullName evidence="1">N-acetyltransferase domain-containing protein</fullName>
    </recommendedName>
</protein>
<dbReference type="InterPro" id="IPR000182">
    <property type="entry name" value="GNAT_dom"/>
</dbReference>
<dbReference type="EMBL" id="AP018732">
    <property type="protein sequence ID" value="BBE42719.1"/>
    <property type="molecule type" value="Genomic_DNA"/>
</dbReference>
<evidence type="ECO:0000259" key="1">
    <source>
        <dbReference type="PROSITE" id="PS51186"/>
    </source>
</evidence>